<keyword evidence="3 6" id="KW-0694">RNA-binding</keyword>
<dbReference type="InterPro" id="IPR001014">
    <property type="entry name" value="Ribosomal_uL23_CS"/>
</dbReference>
<keyword evidence="2 6" id="KW-0699">rRNA-binding</keyword>
<dbReference type="PANTHER" id="PTHR12059:SF5">
    <property type="entry name" value="LARGE RIBOSOMAL SUBUNIT PROTEIN UL23M"/>
    <property type="match status" value="1"/>
</dbReference>
<comment type="similarity">
    <text evidence="1 6 7">Belongs to the universal ribosomal protein uL23 family.</text>
</comment>
<comment type="caution">
    <text evidence="9">The sequence shown here is derived from an EMBL/GenBank/DDBJ whole genome shotgun (WGS) entry which is preliminary data.</text>
</comment>
<evidence type="ECO:0000313" key="9">
    <source>
        <dbReference type="EMBL" id="OGE80333.1"/>
    </source>
</evidence>
<comment type="function">
    <text evidence="6">One of the early assembly proteins it binds 23S rRNA. One of the proteins that surrounds the polypeptide exit tunnel on the outside of the ribosome. Forms the main docking site for trigger factor binding to the ribosome.</text>
</comment>
<sequence>MKENTGRAHHVLHHHHLSEKTNQFSSQGRYVFKVAKDVNKIEVRNAVESVYDVHVASVNMINVRGKRRRQGKSVGRTQDWKKAIVTLKTGERISGLSEGV</sequence>
<dbReference type="Gene3D" id="3.30.70.330">
    <property type="match status" value="1"/>
</dbReference>
<name>A0A1F5NRT9_9BACT</name>
<protein>
    <recommendedName>
        <fullName evidence="6">Large ribosomal subunit protein uL23</fullName>
    </recommendedName>
</protein>
<dbReference type="PANTHER" id="PTHR12059">
    <property type="entry name" value="RIBOSOMAL PROTEIN L23-RELATED"/>
    <property type="match status" value="1"/>
</dbReference>
<dbReference type="NCBIfam" id="NF004363">
    <property type="entry name" value="PRK05738.2-4"/>
    <property type="match status" value="1"/>
</dbReference>
<reference evidence="9 10" key="1">
    <citation type="journal article" date="2016" name="Nat. Commun.">
        <title>Thousands of microbial genomes shed light on interconnected biogeochemical processes in an aquifer system.</title>
        <authorList>
            <person name="Anantharaman K."/>
            <person name="Brown C.T."/>
            <person name="Hug L.A."/>
            <person name="Sharon I."/>
            <person name="Castelle C.J."/>
            <person name="Probst A.J."/>
            <person name="Thomas B.C."/>
            <person name="Singh A."/>
            <person name="Wilkins M.J."/>
            <person name="Karaoz U."/>
            <person name="Brodie E.L."/>
            <person name="Williams K.H."/>
            <person name="Hubbard S.S."/>
            <person name="Banfield J.F."/>
        </authorList>
    </citation>
    <scope>NUCLEOTIDE SEQUENCE [LARGE SCALE GENOMIC DNA]</scope>
</reference>
<evidence type="ECO:0000256" key="3">
    <source>
        <dbReference type="ARBA" id="ARBA00022884"/>
    </source>
</evidence>
<evidence type="ECO:0000313" key="10">
    <source>
        <dbReference type="Proteomes" id="UP000176233"/>
    </source>
</evidence>
<proteinExistence type="inferred from homology"/>
<dbReference type="GO" id="GO:0006412">
    <property type="term" value="P:translation"/>
    <property type="evidence" value="ECO:0007669"/>
    <property type="project" value="UniProtKB-UniRule"/>
</dbReference>
<dbReference type="InterPro" id="IPR012677">
    <property type="entry name" value="Nucleotide-bd_a/b_plait_sf"/>
</dbReference>
<feature type="compositionally biased region" description="Basic residues" evidence="8">
    <location>
        <begin position="7"/>
        <end position="17"/>
    </location>
</feature>
<dbReference type="FunFam" id="3.30.70.330:FF:000001">
    <property type="entry name" value="50S ribosomal protein L23"/>
    <property type="match status" value="1"/>
</dbReference>
<organism evidence="9 10">
    <name type="scientific">Candidatus Doudnabacteria bacterium RIFCSPHIGHO2_01_FULL_45_18</name>
    <dbReference type="NCBI Taxonomy" id="1817823"/>
    <lineage>
        <taxon>Bacteria</taxon>
        <taxon>Candidatus Doudnaibacteriota</taxon>
    </lineage>
</organism>
<evidence type="ECO:0000256" key="6">
    <source>
        <dbReference type="HAMAP-Rule" id="MF_01369"/>
    </source>
</evidence>
<keyword evidence="5 6" id="KW-0687">Ribonucleoprotein</keyword>
<dbReference type="Pfam" id="PF00276">
    <property type="entry name" value="Ribosomal_L23"/>
    <property type="match status" value="1"/>
</dbReference>
<dbReference type="AlphaFoldDB" id="A0A1F5NRT9"/>
<dbReference type="InterPro" id="IPR012678">
    <property type="entry name" value="Ribosomal_uL23/eL15/eS24_sf"/>
</dbReference>
<evidence type="ECO:0000256" key="4">
    <source>
        <dbReference type="ARBA" id="ARBA00022980"/>
    </source>
</evidence>
<feature type="region of interest" description="Disordered" evidence="8">
    <location>
        <begin position="1"/>
        <end position="21"/>
    </location>
</feature>
<dbReference type="PROSITE" id="PS00050">
    <property type="entry name" value="RIBOSOMAL_L23"/>
    <property type="match status" value="1"/>
</dbReference>
<keyword evidence="4 6" id="KW-0689">Ribosomal protein</keyword>
<accession>A0A1F5NRT9</accession>
<evidence type="ECO:0000256" key="7">
    <source>
        <dbReference type="RuleBase" id="RU003934"/>
    </source>
</evidence>
<evidence type="ECO:0000256" key="1">
    <source>
        <dbReference type="ARBA" id="ARBA00006700"/>
    </source>
</evidence>
<dbReference type="InterPro" id="IPR013025">
    <property type="entry name" value="Ribosomal_uL23-like"/>
</dbReference>
<dbReference type="GO" id="GO:0003735">
    <property type="term" value="F:structural constituent of ribosome"/>
    <property type="evidence" value="ECO:0007669"/>
    <property type="project" value="InterPro"/>
</dbReference>
<dbReference type="SUPFAM" id="SSF54189">
    <property type="entry name" value="Ribosomal proteins S24e, L23 and L15e"/>
    <property type="match status" value="1"/>
</dbReference>
<dbReference type="Proteomes" id="UP000176233">
    <property type="component" value="Unassembled WGS sequence"/>
</dbReference>
<evidence type="ECO:0000256" key="5">
    <source>
        <dbReference type="ARBA" id="ARBA00023274"/>
    </source>
</evidence>
<dbReference type="GO" id="GO:0019843">
    <property type="term" value="F:rRNA binding"/>
    <property type="evidence" value="ECO:0007669"/>
    <property type="project" value="UniProtKB-UniRule"/>
</dbReference>
<gene>
    <name evidence="6" type="primary">rplW</name>
    <name evidence="9" type="ORF">A2660_02280</name>
</gene>
<dbReference type="NCBIfam" id="NF004359">
    <property type="entry name" value="PRK05738.1-3"/>
    <property type="match status" value="1"/>
</dbReference>
<dbReference type="GO" id="GO:0005840">
    <property type="term" value="C:ribosome"/>
    <property type="evidence" value="ECO:0007669"/>
    <property type="project" value="UniProtKB-KW"/>
</dbReference>
<comment type="subunit">
    <text evidence="6">Part of the 50S ribosomal subunit. Contacts protein L29, and trigger factor when it is bound to the ribosome.</text>
</comment>
<evidence type="ECO:0000256" key="2">
    <source>
        <dbReference type="ARBA" id="ARBA00022730"/>
    </source>
</evidence>
<dbReference type="HAMAP" id="MF_01369_B">
    <property type="entry name" value="Ribosomal_uL23_B"/>
    <property type="match status" value="1"/>
</dbReference>
<evidence type="ECO:0000256" key="8">
    <source>
        <dbReference type="SAM" id="MobiDB-lite"/>
    </source>
</evidence>
<dbReference type="GO" id="GO:1990904">
    <property type="term" value="C:ribonucleoprotein complex"/>
    <property type="evidence" value="ECO:0007669"/>
    <property type="project" value="UniProtKB-KW"/>
</dbReference>
<dbReference type="EMBL" id="MFEJ01000015">
    <property type="protein sequence ID" value="OGE80333.1"/>
    <property type="molecule type" value="Genomic_DNA"/>
</dbReference>